<evidence type="ECO:0000256" key="1">
    <source>
        <dbReference type="SAM" id="MobiDB-lite"/>
    </source>
</evidence>
<organism evidence="2 3">
    <name type="scientific">Daldinia eschscholtzii</name>
    <dbReference type="NCBI Taxonomy" id="292717"/>
    <lineage>
        <taxon>Eukaryota</taxon>
        <taxon>Fungi</taxon>
        <taxon>Dikarya</taxon>
        <taxon>Ascomycota</taxon>
        <taxon>Pezizomycotina</taxon>
        <taxon>Sordariomycetes</taxon>
        <taxon>Xylariomycetidae</taxon>
        <taxon>Xylariales</taxon>
        <taxon>Hypoxylaceae</taxon>
        <taxon>Daldinia</taxon>
    </lineage>
</organism>
<dbReference type="EMBL" id="JBANMG010000001">
    <property type="protein sequence ID" value="KAK6958340.1"/>
    <property type="molecule type" value="Genomic_DNA"/>
</dbReference>
<protein>
    <submittedName>
        <fullName evidence="2">Uncharacterized protein</fullName>
    </submittedName>
</protein>
<feature type="region of interest" description="Disordered" evidence="1">
    <location>
        <begin position="109"/>
        <end position="142"/>
    </location>
</feature>
<comment type="caution">
    <text evidence="2">The sequence shown here is derived from an EMBL/GenBank/DDBJ whole genome shotgun (WGS) entry which is preliminary data.</text>
</comment>
<dbReference type="Proteomes" id="UP001369815">
    <property type="component" value="Unassembled WGS sequence"/>
</dbReference>
<accession>A0AAX6N0A1</accession>
<sequence length="215" mass="24039">MIFITERSFINYQNIVLETLGYPQGIFNTMKILDELAEIPIRVTKSGGSNISHYLALLRETFCVLSKYLPELQGSFLLQDLQTINAVGEEDTIKPETVEQLRNHLLNSKGHAEASKPKEPPPVPPRKQIEGESDSDIYPLTATDNQDFERLISLFIVLLNRTKPQKPPRPDLRTRAVRPSRSPSTKCLKEAPPSGSNPSPKGKEKSASEKSTEDS</sequence>
<reference evidence="2 3" key="1">
    <citation type="journal article" date="2024" name="Front Chem Biol">
        <title>Unveiling the potential of Daldinia eschscholtzii MFLUCC 19-0629 through bioactivity and bioinformatics studies for enhanced sustainable agriculture production.</title>
        <authorList>
            <person name="Brooks S."/>
            <person name="Weaver J.A."/>
            <person name="Klomchit A."/>
            <person name="Alharthi S.A."/>
            <person name="Onlamun T."/>
            <person name="Nurani R."/>
            <person name="Vong T.K."/>
            <person name="Alberti F."/>
            <person name="Greco C."/>
        </authorList>
    </citation>
    <scope>NUCLEOTIDE SEQUENCE [LARGE SCALE GENOMIC DNA]</scope>
    <source>
        <strain evidence="2">MFLUCC 19-0629</strain>
    </source>
</reference>
<proteinExistence type="predicted"/>
<feature type="compositionally biased region" description="Basic and acidic residues" evidence="1">
    <location>
        <begin position="201"/>
        <end position="215"/>
    </location>
</feature>
<keyword evidence="3" id="KW-1185">Reference proteome</keyword>
<dbReference type="AlphaFoldDB" id="A0AAX6N0A1"/>
<evidence type="ECO:0000313" key="2">
    <source>
        <dbReference type="EMBL" id="KAK6958340.1"/>
    </source>
</evidence>
<feature type="region of interest" description="Disordered" evidence="1">
    <location>
        <begin position="163"/>
        <end position="215"/>
    </location>
</feature>
<feature type="compositionally biased region" description="Basic and acidic residues" evidence="1">
    <location>
        <begin position="110"/>
        <end position="119"/>
    </location>
</feature>
<evidence type="ECO:0000313" key="3">
    <source>
        <dbReference type="Proteomes" id="UP001369815"/>
    </source>
</evidence>
<gene>
    <name evidence="2" type="ORF">Daesc_001139</name>
</gene>
<name>A0AAX6N0A1_9PEZI</name>